<dbReference type="InterPro" id="IPR006685">
    <property type="entry name" value="MscS_channel_2nd"/>
</dbReference>
<dbReference type="Pfam" id="PF00924">
    <property type="entry name" value="MS_channel_2nd"/>
    <property type="match status" value="1"/>
</dbReference>
<evidence type="ECO:0000256" key="5">
    <source>
        <dbReference type="ARBA" id="ARBA00022989"/>
    </source>
</evidence>
<feature type="transmembrane region" description="Helical" evidence="7">
    <location>
        <begin position="185"/>
        <end position="208"/>
    </location>
</feature>
<evidence type="ECO:0000259" key="9">
    <source>
        <dbReference type="Pfam" id="PF21082"/>
    </source>
</evidence>
<feature type="transmembrane region" description="Helical" evidence="7">
    <location>
        <begin position="132"/>
        <end position="155"/>
    </location>
</feature>
<keyword evidence="5 7" id="KW-1133">Transmembrane helix</keyword>
<sequence>MSAGDGEGRMRWFRGLLIAMLVLLGTPGWAQQAVPAAPASPPASVAEQPPPASVQQLLDLLRNPEVQGWLAREQAAQPTPAAAAAASSRMDEIDMMRMQTRSKLQWYVATLRDLPGILAAVGARIGAALAELGVVGLVLAVGGFVGIGILAEWLFRRLTASIRHRLIHAPGAGIGEHLAVFGARLVFAVGAVVAFAVGSLGVFLIFSWPRGFQHLVLVLLAIVLIARLARAVLRLGLAPGRPDLRLVAVQESVIPVVMRWLIAIPTVMIGGVFLARLMRRLDAPEDAALLIRELTSFLVLALVVAFTWRRRAWTNQPGIKDDLARWVVTVAMAAAAVLVALGAARAAITVFVVVLLPWGLRQIREAARSVASPGSVEGKDKPLAMLVERTAQALVILGALAFLAQRWGVDSMHAMMAAEEPGAMALRAALRIVLTLIVVDLLWHLGRGLIDHHLSRSTTSMTATDVTRQARLRTLLPLFRNAYFVTLATVAVLVVLSSLGIDIGPLLAGAGVIGLAIGFGAQTLVKDIVSGVFFLLEDAFRIGEYVEIGNLKGTVEAISIRSLKLRHQRGALQTVPFGEARAMTNLSRDWVVMKLEFRVPFDTDVDQVKKIVKKIGAEIAADPELGPHLLDAPKSQGVRQIEEFNMVVGIKFMARPGEQFMIRRMLYQRILEEFDAAGIHLARRDVVVRSHDGAPVDPAVAAAAIAATGGGPAPG</sequence>
<dbReference type="InterPro" id="IPR049142">
    <property type="entry name" value="MS_channel_1st"/>
</dbReference>
<feature type="transmembrane region" description="Helical" evidence="7">
    <location>
        <begin position="328"/>
        <end position="358"/>
    </location>
</feature>
<protein>
    <submittedName>
        <fullName evidence="11">Mechanosensitive ion channel family protein</fullName>
    </submittedName>
</protein>
<dbReference type="InterPro" id="IPR023408">
    <property type="entry name" value="MscS_beta-dom_sf"/>
</dbReference>
<evidence type="ECO:0000256" key="7">
    <source>
        <dbReference type="SAM" id="Phobius"/>
    </source>
</evidence>
<dbReference type="InterPro" id="IPR045276">
    <property type="entry name" value="YbiO_bact"/>
</dbReference>
<dbReference type="InterPro" id="IPR011066">
    <property type="entry name" value="MscS_channel_C_sf"/>
</dbReference>
<dbReference type="GO" id="GO:0005886">
    <property type="term" value="C:plasma membrane"/>
    <property type="evidence" value="ECO:0007669"/>
    <property type="project" value="UniProtKB-SubCell"/>
</dbReference>
<evidence type="ECO:0000313" key="11">
    <source>
        <dbReference type="EMBL" id="MBW8728467.1"/>
    </source>
</evidence>
<dbReference type="PANTHER" id="PTHR30460">
    <property type="entry name" value="MODERATE CONDUCTANCE MECHANOSENSITIVE CHANNEL YBIO"/>
    <property type="match status" value="1"/>
</dbReference>
<dbReference type="SUPFAM" id="SSF82689">
    <property type="entry name" value="Mechanosensitive channel protein MscS (YggB), C-terminal domain"/>
    <property type="match status" value="1"/>
</dbReference>
<proteinExistence type="inferred from homology"/>
<dbReference type="EMBL" id="JAEKLZ010000412">
    <property type="protein sequence ID" value="MBW8728467.1"/>
    <property type="molecule type" value="Genomic_DNA"/>
</dbReference>
<gene>
    <name evidence="11" type="ORF">JF625_25410</name>
</gene>
<comment type="caution">
    <text evidence="11">The sequence shown here is derived from an EMBL/GenBank/DDBJ whole genome shotgun (WGS) entry which is preliminary data.</text>
</comment>
<feature type="transmembrane region" description="Helical" evidence="7">
    <location>
        <begin position="289"/>
        <end position="308"/>
    </location>
</feature>
<dbReference type="Gene3D" id="1.10.287.1260">
    <property type="match status" value="1"/>
</dbReference>
<feature type="domain" description="Mechanosensitive ion channel MscS C-terminal" evidence="9">
    <location>
        <begin position="594"/>
        <end position="681"/>
    </location>
</feature>
<feature type="transmembrane region" description="Helical" evidence="7">
    <location>
        <begin position="257"/>
        <end position="277"/>
    </location>
</feature>
<reference evidence="11" key="1">
    <citation type="submission" date="2020-06" db="EMBL/GenBank/DDBJ databases">
        <title>Stable isotope informed genome-resolved metagenomics uncovers potential trophic interactions in rhizosphere soil.</title>
        <authorList>
            <person name="Starr E.P."/>
            <person name="Shi S."/>
            <person name="Blazewicz S.J."/>
            <person name="Koch B.J."/>
            <person name="Probst A.J."/>
            <person name="Hungate B.A."/>
            <person name="Pett-Ridge J."/>
            <person name="Firestone M.K."/>
            <person name="Banfield J.F."/>
        </authorList>
    </citation>
    <scope>NUCLEOTIDE SEQUENCE</scope>
    <source>
        <strain evidence="11">YM_69_17</strain>
    </source>
</reference>
<evidence type="ECO:0000259" key="8">
    <source>
        <dbReference type="Pfam" id="PF00924"/>
    </source>
</evidence>
<dbReference type="InterPro" id="IPR049278">
    <property type="entry name" value="MS_channel_C"/>
</dbReference>
<evidence type="ECO:0000259" key="10">
    <source>
        <dbReference type="Pfam" id="PF21088"/>
    </source>
</evidence>
<accession>A0A952KG80</accession>
<dbReference type="Pfam" id="PF21082">
    <property type="entry name" value="MS_channel_3rd"/>
    <property type="match status" value="1"/>
</dbReference>
<comment type="similarity">
    <text evidence="2">Belongs to the MscS (TC 1.A.23) family.</text>
</comment>
<feature type="transmembrane region" description="Helical" evidence="7">
    <location>
        <begin position="478"/>
        <end position="500"/>
    </location>
</feature>
<dbReference type="Gene3D" id="3.30.70.100">
    <property type="match status" value="1"/>
</dbReference>
<dbReference type="SUPFAM" id="SSF82861">
    <property type="entry name" value="Mechanosensitive channel protein MscS (YggB), transmembrane region"/>
    <property type="match status" value="1"/>
</dbReference>
<evidence type="ECO:0000256" key="1">
    <source>
        <dbReference type="ARBA" id="ARBA00004651"/>
    </source>
</evidence>
<dbReference type="InterPro" id="IPR011014">
    <property type="entry name" value="MscS_channel_TM-2"/>
</dbReference>
<dbReference type="Gene3D" id="2.30.30.60">
    <property type="match status" value="1"/>
</dbReference>
<dbReference type="Pfam" id="PF21088">
    <property type="entry name" value="MS_channel_1st"/>
    <property type="match status" value="1"/>
</dbReference>
<dbReference type="Proteomes" id="UP000700706">
    <property type="component" value="Unassembled WGS sequence"/>
</dbReference>
<keyword evidence="6 7" id="KW-0472">Membrane</keyword>
<organism evidence="11 12">
    <name type="scientific">Inquilinus limosus</name>
    <dbReference type="NCBI Taxonomy" id="171674"/>
    <lineage>
        <taxon>Bacteria</taxon>
        <taxon>Pseudomonadati</taxon>
        <taxon>Pseudomonadota</taxon>
        <taxon>Alphaproteobacteria</taxon>
        <taxon>Rhodospirillales</taxon>
        <taxon>Rhodospirillaceae</taxon>
        <taxon>Inquilinus</taxon>
    </lineage>
</organism>
<evidence type="ECO:0000256" key="3">
    <source>
        <dbReference type="ARBA" id="ARBA00022475"/>
    </source>
</evidence>
<feature type="transmembrane region" description="Helical" evidence="7">
    <location>
        <begin position="506"/>
        <end position="525"/>
    </location>
</feature>
<dbReference type="InterPro" id="IPR010920">
    <property type="entry name" value="LSM_dom_sf"/>
</dbReference>
<dbReference type="SUPFAM" id="SSF50182">
    <property type="entry name" value="Sm-like ribonucleoproteins"/>
    <property type="match status" value="1"/>
</dbReference>
<comment type="subcellular location">
    <subcellularLocation>
        <location evidence="1">Cell membrane</location>
        <topology evidence="1">Multi-pass membrane protein</topology>
    </subcellularLocation>
</comment>
<evidence type="ECO:0000256" key="6">
    <source>
        <dbReference type="ARBA" id="ARBA00023136"/>
    </source>
</evidence>
<dbReference type="GO" id="GO:0008381">
    <property type="term" value="F:mechanosensitive monoatomic ion channel activity"/>
    <property type="evidence" value="ECO:0007669"/>
    <property type="project" value="InterPro"/>
</dbReference>
<evidence type="ECO:0000256" key="2">
    <source>
        <dbReference type="ARBA" id="ARBA00008017"/>
    </source>
</evidence>
<feature type="transmembrane region" description="Helical" evidence="7">
    <location>
        <begin position="428"/>
        <end position="446"/>
    </location>
</feature>
<dbReference type="AlphaFoldDB" id="A0A952KG80"/>
<name>A0A952KG80_9PROT</name>
<feature type="domain" description="Mechanosensitive ion channel MscS" evidence="8">
    <location>
        <begin position="523"/>
        <end position="587"/>
    </location>
</feature>
<evidence type="ECO:0000313" key="12">
    <source>
        <dbReference type="Proteomes" id="UP000700706"/>
    </source>
</evidence>
<feature type="transmembrane region" description="Helical" evidence="7">
    <location>
        <begin position="391"/>
        <end position="408"/>
    </location>
</feature>
<keyword evidence="4 7" id="KW-0812">Transmembrane</keyword>
<dbReference type="PANTHER" id="PTHR30460:SF0">
    <property type="entry name" value="MODERATE CONDUCTANCE MECHANOSENSITIVE CHANNEL YBIO"/>
    <property type="match status" value="1"/>
</dbReference>
<feature type="domain" description="Mechanosensitive ion channel transmembrane helices 2/3" evidence="10">
    <location>
        <begin position="485"/>
        <end position="522"/>
    </location>
</feature>
<evidence type="ECO:0000256" key="4">
    <source>
        <dbReference type="ARBA" id="ARBA00022692"/>
    </source>
</evidence>
<feature type="transmembrane region" description="Helical" evidence="7">
    <location>
        <begin position="215"/>
        <end position="237"/>
    </location>
</feature>
<keyword evidence="3" id="KW-1003">Cell membrane</keyword>